<dbReference type="GO" id="GO:0006508">
    <property type="term" value="P:proteolysis"/>
    <property type="evidence" value="ECO:0007669"/>
    <property type="project" value="UniProtKB-KW"/>
</dbReference>
<protein>
    <recommendedName>
        <fullName evidence="8">Peptidase C15, pyroglutamyl peptidase I-like protein</fullName>
    </recommendedName>
</protein>
<accession>A0A0C2XCM1</accession>
<evidence type="ECO:0000256" key="4">
    <source>
        <dbReference type="ARBA" id="ARBA00022807"/>
    </source>
</evidence>
<reference evidence="6 7" key="1">
    <citation type="submission" date="2014-04" db="EMBL/GenBank/DDBJ databases">
        <title>Evolutionary Origins and Diversification of the Mycorrhizal Mutualists.</title>
        <authorList>
            <consortium name="DOE Joint Genome Institute"/>
            <consortium name="Mycorrhizal Genomics Consortium"/>
            <person name="Kohler A."/>
            <person name="Kuo A."/>
            <person name="Nagy L.G."/>
            <person name="Floudas D."/>
            <person name="Copeland A."/>
            <person name="Barry K.W."/>
            <person name="Cichocki N."/>
            <person name="Veneault-Fourrey C."/>
            <person name="LaButti K."/>
            <person name="Lindquist E.A."/>
            <person name="Lipzen A."/>
            <person name="Lundell T."/>
            <person name="Morin E."/>
            <person name="Murat C."/>
            <person name="Riley R."/>
            <person name="Ohm R."/>
            <person name="Sun H."/>
            <person name="Tunlid A."/>
            <person name="Henrissat B."/>
            <person name="Grigoriev I.V."/>
            <person name="Hibbett D.S."/>
            <person name="Martin F."/>
        </authorList>
    </citation>
    <scope>NUCLEOTIDE SEQUENCE [LARGE SCALE GENOMIC DNA]</scope>
    <source>
        <strain evidence="6 7">Koide BX008</strain>
    </source>
</reference>
<name>A0A0C2XCM1_AMAMK</name>
<dbReference type="SUPFAM" id="SSF53182">
    <property type="entry name" value="Pyrrolidone carboxyl peptidase (pyroglutamate aminopeptidase)"/>
    <property type="match status" value="1"/>
</dbReference>
<evidence type="ECO:0000256" key="1">
    <source>
        <dbReference type="ARBA" id="ARBA00006641"/>
    </source>
</evidence>
<dbReference type="AlphaFoldDB" id="A0A0C2XCM1"/>
<evidence type="ECO:0008006" key="8">
    <source>
        <dbReference type="Google" id="ProtNLM"/>
    </source>
</evidence>
<keyword evidence="3" id="KW-0378">Hydrolase</keyword>
<evidence type="ECO:0000256" key="5">
    <source>
        <dbReference type="SAM" id="MobiDB-lite"/>
    </source>
</evidence>
<dbReference type="Gene3D" id="3.40.630.20">
    <property type="entry name" value="Peptidase C15, pyroglutamyl peptidase I-like"/>
    <property type="match status" value="1"/>
</dbReference>
<dbReference type="InterPro" id="IPR016125">
    <property type="entry name" value="Peptidase_C15-like"/>
</dbReference>
<dbReference type="InParanoid" id="A0A0C2XCM1"/>
<sequence length="437" mass="46641">MASTATSSTATATATTAPKDQSKSVEIKPDAAASPVKSGTTPRTTATAKSTVPSPISAKDIPANAFRILLTGFGPFYHYKENPSWLAVKPLHNVIIRPESLSNPITVDGKAIALEDSAGKPRPIHLTTIEVPMTYEAVLGTVPGLHARPPVLPPNGPDEVGETRPDIPTPPNGYDVIFHVGVAGRGPLRMERLGHKLGYHMKDASGKLAPIVQASPKDNAAAAAGADADEEGADDRLLAENIERERLGMEIVPPEPHSGETSARPSRGFGVGYDTFPDELMTDIDVLRMVQDLKRCGTEQIYTSMDAGHYLSDYMYYCSLAESRRHVKPYEKKRCTQVLFMHCGPVGQPLSSDDVTEALKRLLVWVCNEIIKMDNADVDAAPGAPGAPRAVKPTPGGSEKPPGSSSFKHNPLPPKSTLPDGKGKQDAGKARQIKSLG</sequence>
<feature type="compositionally biased region" description="Basic and acidic residues" evidence="5">
    <location>
        <begin position="20"/>
        <end position="29"/>
    </location>
</feature>
<comment type="similarity">
    <text evidence="1">Belongs to the peptidase C15 family.</text>
</comment>
<feature type="compositionally biased region" description="Low complexity" evidence="5">
    <location>
        <begin position="378"/>
        <end position="408"/>
    </location>
</feature>
<feature type="region of interest" description="Disordered" evidence="5">
    <location>
        <begin position="378"/>
        <end position="437"/>
    </location>
</feature>
<gene>
    <name evidence="6" type="ORF">M378DRAFT_123743</name>
</gene>
<feature type="region of interest" description="Disordered" evidence="5">
    <location>
        <begin position="1"/>
        <end position="52"/>
    </location>
</feature>
<proteinExistence type="inferred from homology"/>
<dbReference type="EMBL" id="KN818235">
    <property type="protein sequence ID" value="KIL66588.1"/>
    <property type="molecule type" value="Genomic_DNA"/>
</dbReference>
<organism evidence="6 7">
    <name type="scientific">Amanita muscaria (strain Koide BX008)</name>
    <dbReference type="NCBI Taxonomy" id="946122"/>
    <lineage>
        <taxon>Eukaryota</taxon>
        <taxon>Fungi</taxon>
        <taxon>Dikarya</taxon>
        <taxon>Basidiomycota</taxon>
        <taxon>Agaricomycotina</taxon>
        <taxon>Agaricomycetes</taxon>
        <taxon>Agaricomycetidae</taxon>
        <taxon>Agaricales</taxon>
        <taxon>Pluteineae</taxon>
        <taxon>Amanitaceae</taxon>
        <taxon>Amanita</taxon>
    </lineage>
</organism>
<keyword evidence="4" id="KW-0788">Thiol protease</keyword>
<evidence type="ECO:0000313" key="6">
    <source>
        <dbReference type="EMBL" id="KIL66588.1"/>
    </source>
</evidence>
<dbReference type="HOGENOM" id="CLU_043960_1_0_1"/>
<evidence type="ECO:0000256" key="2">
    <source>
        <dbReference type="ARBA" id="ARBA00022670"/>
    </source>
</evidence>
<feature type="compositionally biased region" description="Low complexity" evidence="5">
    <location>
        <begin position="37"/>
        <end position="51"/>
    </location>
</feature>
<dbReference type="OrthoDB" id="407146at2759"/>
<dbReference type="PANTHER" id="PTHR23402:SF1">
    <property type="entry name" value="PYROGLUTAMYL-PEPTIDASE I"/>
    <property type="match status" value="1"/>
</dbReference>
<evidence type="ECO:0000313" key="7">
    <source>
        <dbReference type="Proteomes" id="UP000054549"/>
    </source>
</evidence>
<dbReference type="Proteomes" id="UP000054549">
    <property type="component" value="Unassembled WGS sequence"/>
</dbReference>
<keyword evidence="7" id="KW-1185">Reference proteome</keyword>
<dbReference type="PANTHER" id="PTHR23402">
    <property type="entry name" value="PROTEASE FAMILY C15 PYROGLUTAMYL-PEPTIDASE I-RELATED"/>
    <property type="match status" value="1"/>
</dbReference>
<dbReference type="InterPro" id="IPR036440">
    <property type="entry name" value="Peptidase_C15-like_sf"/>
</dbReference>
<dbReference type="GO" id="GO:0008234">
    <property type="term" value="F:cysteine-type peptidase activity"/>
    <property type="evidence" value="ECO:0007669"/>
    <property type="project" value="UniProtKB-KW"/>
</dbReference>
<keyword evidence="2" id="KW-0645">Protease</keyword>
<evidence type="ECO:0000256" key="3">
    <source>
        <dbReference type="ARBA" id="ARBA00022801"/>
    </source>
</evidence>
<feature type="compositionally biased region" description="Low complexity" evidence="5">
    <location>
        <begin position="1"/>
        <end position="17"/>
    </location>
</feature>